<comment type="caution">
    <text evidence="1">The sequence shown here is derived from an EMBL/GenBank/DDBJ whole genome shotgun (WGS) entry which is preliminary data.</text>
</comment>
<keyword evidence="2" id="KW-1185">Reference proteome</keyword>
<organism evidence="1 2">
    <name type="scientific">Nepenthes gracilis</name>
    <name type="common">Slender pitcher plant</name>
    <dbReference type="NCBI Taxonomy" id="150966"/>
    <lineage>
        <taxon>Eukaryota</taxon>
        <taxon>Viridiplantae</taxon>
        <taxon>Streptophyta</taxon>
        <taxon>Embryophyta</taxon>
        <taxon>Tracheophyta</taxon>
        <taxon>Spermatophyta</taxon>
        <taxon>Magnoliopsida</taxon>
        <taxon>eudicotyledons</taxon>
        <taxon>Gunneridae</taxon>
        <taxon>Pentapetalae</taxon>
        <taxon>Caryophyllales</taxon>
        <taxon>Nepenthaceae</taxon>
        <taxon>Nepenthes</taxon>
    </lineage>
</organism>
<proteinExistence type="predicted"/>
<dbReference type="EMBL" id="BSYO01000022">
    <property type="protein sequence ID" value="GMH21161.1"/>
    <property type="molecule type" value="Genomic_DNA"/>
</dbReference>
<accession>A0AAD3T1Y7</accession>
<evidence type="ECO:0000313" key="2">
    <source>
        <dbReference type="Proteomes" id="UP001279734"/>
    </source>
</evidence>
<dbReference type="AlphaFoldDB" id="A0AAD3T1Y7"/>
<sequence length="123" mass="13525">MGPPALFDAVGSAPELLILSSAEVFVDLKLWTNWLLGQVVNASCWQHQDSLLKGDVELLKLLLKPSRLQILVAAIRITTLWFQHDAEELIAVGVRLLASPLLLVFCIWCGRSGACAVPYLELC</sequence>
<name>A0AAD3T1Y7_NEPGR</name>
<dbReference type="Proteomes" id="UP001279734">
    <property type="component" value="Unassembled WGS sequence"/>
</dbReference>
<reference evidence="1" key="1">
    <citation type="submission" date="2023-05" db="EMBL/GenBank/DDBJ databases">
        <title>Nepenthes gracilis genome sequencing.</title>
        <authorList>
            <person name="Fukushima K."/>
        </authorList>
    </citation>
    <scope>NUCLEOTIDE SEQUENCE</scope>
    <source>
        <strain evidence="1">SING2019-196</strain>
    </source>
</reference>
<evidence type="ECO:0000313" key="1">
    <source>
        <dbReference type="EMBL" id="GMH21161.1"/>
    </source>
</evidence>
<gene>
    <name evidence="1" type="ORF">Nepgr_023003</name>
</gene>
<protein>
    <submittedName>
        <fullName evidence="1">Uncharacterized protein</fullName>
    </submittedName>
</protein>